<dbReference type="RefSeq" id="WP_326297507.1">
    <property type="nucleotide sequence ID" value="NZ_JAYLLH010000013.1"/>
</dbReference>
<proteinExistence type="predicted"/>
<dbReference type="Gene3D" id="2.60.120.10">
    <property type="entry name" value="Jelly Rolls"/>
    <property type="match status" value="1"/>
</dbReference>
<dbReference type="Proteomes" id="UP001348149">
    <property type="component" value="Unassembled WGS sequence"/>
</dbReference>
<dbReference type="SUPFAM" id="SSF51182">
    <property type="entry name" value="RmlC-like cupins"/>
    <property type="match status" value="1"/>
</dbReference>
<dbReference type="InterPro" id="IPR052535">
    <property type="entry name" value="Bacilysin_H2HPP_isomerase"/>
</dbReference>
<dbReference type="Pfam" id="PF07883">
    <property type="entry name" value="Cupin_2"/>
    <property type="match status" value="1"/>
</dbReference>
<name>A0ABU6HH40_9RHOB</name>
<reference evidence="2 3" key="1">
    <citation type="submission" date="2024-01" db="EMBL/GenBank/DDBJ databases">
        <title>Mesobacterium rodlantinim sp. nov., isolated from shallow sea hydrothermal systems off Kueishantao Island.</title>
        <authorList>
            <person name="Su Z."/>
            <person name="Tang K."/>
        </authorList>
    </citation>
    <scope>NUCLEOTIDE SEQUENCE [LARGE SCALE GENOMIC DNA]</scope>
    <source>
        <strain evidence="2 3">TK19101</strain>
    </source>
</reference>
<dbReference type="InterPro" id="IPR011051">
    <property type="entry name" value="RmlC_Cupin_sf"/>
</dbReference>
<dbReference type="InterPro" id="IPR014710">
    <property type="entry name" value="RmlC-like_jellyroll"/>
</dbReference>
<protein>
    <submittedName>
        <fullName evidence="2">Cupin domain-containing protein</fullName>
    </submittedName>
</protein>
<dbReference type="PANTHER" id="PTHR40112">
    <property type="entry name" value="H2HPP ISOMERASE"/>
    <property type="match status" value="1"/>
</dbReference>
<organism evidence="2 3">
    <name type="scientific">Mesobacterium hydrothermale</name>
    <dbReference type="NCBI Taxonomy" id="3111907"/>
    <lineage>
        <taxon>Bacteria</taxon>
        <taxon>Pseudomonadati</taxon>
        <taxon>Pseudomonadota</taxon>
        <taxon>Alphaproteobacteria</taxon>
        <taxon>Rhodobacterales</taxon>
        <taxon>Roseobacteraceae</taxon>
        <taxon>Mesobacterium</taxon>
    </lineage>
</organism>
<gene>
    <name evidence="2" type="ORF">VK792_10840</name>
</gene>
<feature type="domain" description="Cupin type-2" evidence="1">
    <location>
        <begin position="37"/>
        <end position="91"/>
    </location>
</feature>
<evidence type="ECO:0000313" key="3">
    <source>
        <dbReference type="Proteomes" id="UP001348149"/>
    </source>
</evidence>
<dbReference type="InterPro" id="IPR013096">
    <property type="entry name" value="Cupin_2"/>
</dbReference>
<evidence type="ECO:0000313" key="2">
    <source>
        <dbReference type="EMBL" id="MEC3861782.1"/>
    </source>
</evidence>
<dbReference type="EMBL" id="JAYLLH010000013">
    <property type="protein sequence ID" value="MEC3861782.1"/>
    <property type="molecule type" value="Genomic_DNA"/>
</dbReference>
<sequence>MPLPAFIRALPAADIPVPEDLVTTNAMQSEDGLIVFFTIHKDMEIPPHSHGPQWGMVIEGRFELTMNGETRVCTAGDSYDIPAGVEHGAKLTAGTILMDVFAEHDRYALRR</sequence>
<accession>A0ABU6HH40</accession>
<evidence type="ECO:0000259" key="1">
    <source>
        <dbReference type="Pfam" id="PF07883"/>
    </source>
</evidence>
<keyword evidence="3" id="KW-1185">Reference proteome</keyword>
<dbReference type="PANTHER" id="PTHR40112:SF1">
    <property type="entry name" value="H2HPP ISOMERASE"/>
    <property type="match status" value="1"/>
</dbReference>
<comment type="caution">
    <text evidence="2">The sequence shown here is derived from an EMBL/GenBank/DDBJ whole genome shotgun (WGS) entry which is preliminary data.</text>
</comment>